<comment type="caution">
    <text evidence="1">The sequence shown here is derived from an EMBL/GenBank/DDBJ whole genome shotgun (WGS) entry which is preliminary data.</text>
</comment>
<evidence type="ECO:0000313" key="1">
    <source>
        <dbReference type="EMBL" id="CAH3159214.1"/>
    </source>
</evidence>
<proteinExistence type="predicted"/>
<reference evidence="1 2" key="1">
    <citation type="submission" date="2022-05" db="EMBL/GenBank/DDBJ databases">
        <authorList>
            <consortium name="Genoscope - CEA"/>
            <person name="William W."/>
        </authorList>
    </citation>
    <scope>NUCLEOTIDE SEQUENCE [LARGE SCALE GENOMIC DNA]</scope>
</reference>
<accession>A0ABN8Q8N5</accession>
<keyword evidence="2" id="KW-1185">Reference proteome</keyword>
<protein>
    <submittedName>
        <fullName evidence="1">Uncharacterized protein</fullName>
    </submittedName>
</protein>
<name>A0ABN8Q8N5_9CNID</name>
<dbReference type="EMBL" id="CALNXI010001186">
    <property type="protein sequence ID" value="CAH3159214.1"/>
    <property type="molecule type" value="Genomic_DNA"/>
</dbReference>
<evidence type="ECO:0000313" key="2">
    <source>
        <dbReference type="Proteomes" id="UP001159427"/>
    </source>
</evidence>
<gene>
    <name evidence="1" type="ORF">PEVE_00003117</name>
</gene>
<dbReference type="Proteomes" id="UP001159427">
    <property type="component" value="Unassembled WGS sequence"/>
</dbReference>
<sequence>MLFVTTIPDKNETRLTLLADLKRTPVKISLVMMGQYYQTLSERRPRIFEALERQIKFVLIDLGITVRKGMPPNLCSDTEITAFTALKPVSAEEKRETAEH</sequence>
<organism evidence="1 2">
    <name type="scientific">Porites evermanni</name>
    <dbReference type="NCBI Taxonomy" id="104178"/>
    <lineage>
        <taxon>Eukaryota</taxon>
        <taxon>Metazoa</taxon>
        <taxon>Cnidaria</taxon>
        <taxon>Anthozoa</taxon>
        <taxon>Hexacorallia</taxon>
        <taxon>Scleractinia</taxon>
        <taxon>Fungiina</taxon>
        <taxon>Poritidae</taxon>
        <taxon>Porites</taxon>
    </lineage>
</organism>